<gene>
    <name evidence="1" type="ORF">NTEN_LOCUS15895</name>
</gene>
<reference evidence="1 2" key="1">
    <citation type="submission" date="2020-02" db="EMBL/GenBank/DDBJ databases">
        <authorList>
            <person name="Ferguson B K."/>
        </authorList>
    </citation>
    <scope>NUCLEOTIDE SEQUENCE [LARGE SCALE GENOMIC DNA]</scope>
</reference>
<accession>A0A6H5H605</accession>
<evidence type="ECO:0000313" key="1">
    <source>
        <dbReference type="EMBL" id="CAB0010902.1"/>
    </source>
</evidence>
<evidence type="ECO:0000313" key="2">
    <source>
        <dbReference type="Proteomes" id="UP000479000"/>
    </source>
</evidence>
<keyword evidence="2" id="KW-1185">Reference proteome</keyword>
<dbReference type="Proteomes" id="UP000479000">
    <property type="component" value="Unassembled WGS sequence"/>
</dbReference>
<organism evidence="1 2">
    <name type="scientific">Nesidiocoris tenuis</name>
    <dbReference type="NCBI Taxonomy" id="355587"/>
    <lineage>
        <taxon>Eukaryota</taxon>
        <taxon>Metazoa</taxon>
        <taxon>Ecdysozoa</taxon>
        <taxon>Arthropoda</taxon>
        <taxon>Hexapoda</taxon>
        <taxon>Insecta</taxon>
        <taxon>Pterygota</taxon>
        <taxon>Neoptera</taxon>
        <taxon>Paraneoptera</taxon>
        <taxon>Hemiptera</taxon>
        <taxon>Heteroptera</taxon>
        <taxon>Panheteroptera</taxon>
        <taxon>Cimicomorpha</taxon>
        <taxon>Miridae</taxon>
        <taxon>Dicyphina</taxon>
        <taxon>Nesidiocoris</taxon>
    </lineage>
</organism>
<dbReference type="EMBL" id="CADCXU010023426">
    <property type="protein sequence ID" value="CAB0010902.1"/>
    <property type="molecule type" value="Genomic_DNA"/>
</dbReference>
<protein>
    <submittedName>
        <fullName evidence="1">Uncharacterized protein</fullName>
    </submittedName>
</protein>
<dbReference type="AlphaFoldDB" id="A0A6H5H605"/>
<sequence>MKKSSKSGFFRYIYRPVVTRRHLEAMNDPCRLSLRRKVSDSVKYAMNVGCRYTELATRVRKRNRRGPRLVARLTVSIITAKLADSLINRQECKSKVQGCLSSLQSGLELVDEGLQVPRDRSQLEFQVPTAADAEFSRKPSDPEVEESPTLDGVTAAYLAHWRLSEKEKRASSRNDKKCMGSAFVPGKGQILQLDATKLLRNQQSDREVPRGGSKTAVACRVVFSDVICWSQCKF</sequence>
<name>A0A6H5H605_9HEMI</name>
<proteinExistence type="predicted"/>